<dbReference type="OrthoDB" id="10058801at2759"/>
<protein>
    <submittedName>
        <fullName evidence="1">Uncharacterized protein</fullName>
    </submittedName>
</protein>
<dbReference type="Proteomes" id="UP000663852">
    <property type="component" value="Unassembled WGS sequence"/>
</dbReference>
<dbReference type="EMBL" id="CAJNOJ010000257">
    <property type="protein sequence ID" value="CAF1344299.1"/>
    <property type="molecule type" value="Genomic_DNA"/>
</dbReference>
<dbReference type="SUPFAM" id="SSF56399">
    <property type="entry name" value="ADP-ribosylation"/>
    <property type="match status" value="1"/>
</dbReference>
<evidence type="ECO:0000313" key="2">
    <source>
        <dbReference type="Proteomes" id="UP000663852"/>
    </source>
</evidence>
<gene>
    <name evidence="1" type="ORF">EDS130_LOCUS32913</name>
</gene>
<proteinExistence type="predicted"/>
<dbReference type="AlphaFoldDB" id="A0A815GWH0"/>
<sequence>MFAEDLSNDRSFAENLLDKYAKIIGIYTNEIELFKAINENIDLTLKQDLSLSFYNQHQKSTRELSKESALFLWFQLFKDVLLHLPQNDKNAKQQLVNYLKQCYHNNNKQLKLIDEFDSLYKAEDAIKWYTGQPFLYKNLNKALRTEDIEQLYLFRFFITDLCTVLHEEYTYLKEFEPCITLYRGASMSNDELRRKFIASKLIQYSKSCFRTDIDALRIVCRRWVVFTKESNLTTRQWNVSRMP</sequence>
<reference evidence="1" key="1">
    <citation type="submission" date="2021-02" db="EMBL/GenBank/DDBJ databases">
        <authorList>
            <person name="Nowell W R."/>
        </authorList>
    </citation>
    <scope>NUCLEOTIDE SEQUENCE</scope>
</reference>
<name>A0A815GWH0_ADIRI</name>
<evidence type="ECO:0000313" key="1">
    <source>
        <dbReference type="EMBL" id="CAF1344299.1"/>
    </source>
</evidence>
<organism evidence="1 2">
    <name type="scientific">Adineta ricciae</name>
    <name type="common">Rotifer</name>
    <dbReference type="NCBI Taxonomy" id="249248"/>
    <lineage>
        <taxon>Eukaryota</taxon>
        <taxon>Metazoa</taxon>
        <taxon>Spiralia</taxon>
        <taxon>Gnathifera</taxon>
        <taxon>Rotifera</taxon>
        <taxon>Eurotatoria</taxon>
        <taxon>Bdelloidea</taxon>
        <taxon>Adinetida</taxon>
        <taxon>Adinetidae</taxon>
        <taxon>Adineta</taxon>
    </lineage>
</organism>
<accession>A0A815GWH0</accession>
<comment type="caution">
    <text evidence="1">The sequence shown here is derived from an EMBL/GenBank/DDBJ whole genome shotgun (WGS) entry which is preliminary data.</text>
</comment>